<proteinExistence type="predicted"/>
<dbReference type="InterPro" id="IPR025354">
    <property type="entry name" value="DUF4258"/>
</dbReference>
<evidence type="ECO:0008006" key="3">
    <source>
        <dbReference type="Google" id="ProtNLM"/>
    </source>
</evidence>
<name>A0A4P2QFS3_SORCE</name>
<dbReference type="Pfam" id="PF14076">
    <property type="entry name" value="DUF4258"/>
    <property type="match status" value="1"/>
</dbReference>
<reference evidence="1 2" key="1">
    <citation type="submission" date="2015-09" db="EMBL/GenBank/DDBJ databases">
        <title>Sorangium comparison.</title>
        <authorList>
            <person name="Zaburannyi N."/>
            <person name="Bunk B."/>
            <person name="Overmann J."/>
            <person name="Mueller R."/>
        </authorList>
    </citation>
    <scope>NUCLEOTIDE SEQUENCE [LARGE SCALE GENOMIC DNA]</scope>
    <source>
        <strain evidence="1 2">So ce836</strain>
    </source>
</reference>
<dbReference type="AlphaFoldDB" id="A0A4P2QFS3"/>
<evidence type="ECO:0000313" key="1">
    <source>
        <dbReference type="EMBL" id="AUX28083.1"/>
    </source>
</evidence>
<dbReference type="Proteomes" id="UP000295497">
    <property type="component" value="Chromosome"/>
</dbReference>
<gene>
    <name evidence="1" type="ORF">SOCE836_001510</name>
</gene>
<organism evidence="1 2">
    <name type="scientific">Sorangium cellulosum</name>
    <name type="common">Polyangium cellulosum</name>
    <dbReference type="NCBI Taxonomy" id="56"/>
    <lineage>
        <taxon>Bacteria</taxon>
        <taxon>Pseudomonadati</taxon>
        <taxon>Myxococcota</taxon>
        <taxon>Polyangia</taxon>
        <taxon>Polyangiales</taxon>
        <taxon>Polyangiaceae</taxon>
        <taxon>Sorangium</taxon>
    </lineage>
</organism>
<dbReference type="EMBL" id="CP012672">
    <property type="protein sequence ID" value="AUX28083.1"/>
    <property type="molecule type" value="Genomic_DNA"/>
</dbReference>
<evidence type="ECO:0000313" key="2">
    <source>
        <dbReference type="Proteomes" id="UP000295497"/>
    </source>
</evidence>
<protein>
    <recommendedName>
        <fullName evidence="3">DUF4258 domain-containing protein</fullName>
    </recommendedName>
</protein>
<sequence>MGGMGPKKLPDTPEEVLAYAQEKLREPGGYTYANHAIHERMDERNATVRDVKRAIRTATTAIRQPNGTWRLAGGTDSEGEPLVPVVDIRQQTMIIVNVL</sequence>
<accession>A0A4P2QFS3</accession>